<dbReference type="SUPFAM" id="SSF48452">
    <property type="entry name" value="TPR-like"/>
    <property type="match status" value="1"/>
</dbReference>
<dbReference type="Gene3D" id="1.25.40.10">
    <property type="entry name" value="Tetratricopeptide repeat domain"/>
    <property type="match status" value="1"/>
</dbReference>
<evidence type="ECO:0000256" key="3">
    <source>
        <dbReference type="SAM" id="Phobius"/>
    </source>
</evidence>
<accession>A0A5C5WIL8</accession>
<gene>
    <name evidence="4" type="ORF">Pla22_32130</name>
</gene>
<keyword evidence="2" id="KW-0802">TPR repeat</keyword>
<proteinExistence type="predicted"/>
<dbReference type="InterPro" id="IPR050498">
    <property type="entry name" value="Ycf3"/>
</dbReference>
<dbReference type="OrthoDB" id="228738at2"/>
<keyword evidence="3" id="KW-0472">Membrane</keyword>
<keyword evidence="3" id="KW-1133">Transmembrane helix</keyword>
<reference evidence="4 5" key="1">
    <citation type="submission" date="2019-02" db="EMBL/GenBank/DDBJ databases">
        <title>Deep-cultivation of Planctomycetes and their phenomic and genomic characterization uncovers novel biology.</title>
        <authorList>
            <person name="Wiegand S."/>
            <person name="Jogler M."/>
            <person name="Boedeker C."/>
            <person name="Pinto D."/>
            <person name="Vollmers J."/>
            <person name="Rivas-Marin E."/>
            <person name="Kohn T."/>
            <person name="Peeters S.H."/>
            <person name="Heuer A."/>
            <person name="Rast P."/>
            <person name="Oberbeckmann S."/>
            <person name="Bunk B."/>
            <person name="Jeske O."/>
            <person name="Meyerdierks A."/>
            <person name="Storesund J.E."/>
            <person name="Kallscheuer N."/>
            <person name="Luecker S."/>
            <person name="Lage O.M."/>
            <person name="Pohl T."/>
            <person name="Merkel B.J."/>
            <person name="Hornburger P."/>
            <person name="Mueller R.-W."/>
            <person name="Bruemmer F."/>
            <person name="Labrenz M."/>
            <person name="Spormann A.M."/>
            <person name="Op Den Camp H."/>
            <person name="Overmann J."/>
            <person name="Amann R."/>
            <person name="Jetten M.S.M."/>
            <person name="Mascher T."/>
            <person name="Medema M.H."/>
            <person name="Devos D.P."/>
            <person name="Kaster A.-K."/>
            <person name="Ovreas L."/>
            <person name="Rohde M."/>
            <person name="Galperin M.Y."/>
            <person name="Jogler C."/>
        </authorList>
    </citation>
    <scope>NUCLEOTIDE SEQUENCE [LARGE SCALE GENOMIC DNA]</scope>
    <source>
        <strain evidence="4 5">Pla22</strain>
    </source>
</reference>
<comment type="caution">
    <text evidence="4">The sequence shown here is derived from an EMBL/GenBank/DDBJ whole genome shotgun (WGS) entry which is preliminary data.</text>
</comment>
<dbReference type="AlphaFoldDB" id="A0A5C5WIL8"/>
<protein>
    <submittedName>
        <fullName evidence="4">Tetratricopeptide repeat protein</fullName>
    </submittedName>
</protein>
<keyword evidence="3" id="KW-0812">Transmembrane</keyword>
<keyword evidence="5" id="KW-1185">Reference proteome</keyword>
<dbReference type="EMBL" id="SJPI01000002">
    <property type="protein sequence ID" value="TWT50470.1"/>
    <property type="molecule type" value="Genomic_DNA"/>
</dbReference>
<dbReference type="Proteomes" id="UP000316598">
    <property type="component" value="Unassembled WGS sequence"/>
</dbReference>
<dbReference type="PANTHER" id="PTHR44858">
    <property type="entry name" value="TETRATRICOPEPTIDE REPEAT PROTEIN 6"/>
    <property type="match status" value="1"/>
</dbReference>
<dbReference type="RefSeq" id="WP_146515694.1">
    <property type="nucleotide sequence ID" value="NZ_SJPI01000002.1"/>
</dbReference>
<dbReference type="PANTHER" id="PTHR44858:SF1">
    <property type="entry name" value="UDP-N-ACETYLGLUCOSAMINE--PEPTIDE N-ACETYLGLUCOSAMINYLTRANSFERASE SPINDLY-RELATED"/>
    <property type="match status" value="1"/>
</dbReference>
<evidence type="ECO:0000313" key="5">
    <source>
        <dbReference type="Proteomes" id="UP000316598"/>
    </source>
</evidence>
<dbReference type="InterPro" id="IPR011990">
    <property type="entry name" value="TPR-like_helical_dom_sf"/>
</dbReference>
<name>A0A5C5WIL8_9BACT</name>
<sequence length="437" mass="49092">MPKPAPRVHHDPTTPTKLDRKRWTFVAAVASLIVLVVFAAWWLIPQRSIRAAETAIRSRRFEEATVHVESYPWWGPQIKHAFFMRGRIARMSGNWVEANRLLGQALGMGCDPALIDRERKLVLAQGGAAPQFPDLLYQYISDAPDDASASFDAFAIGYLAAGMPEKADQIAARWQSIDPSDPRSSFYRGIAAQQTGKREVALDHFAQATALEPRFIESHFASASLLKELGRNQEAYETYRTIHLQLPERVDVRLALGETLWVLNRRDDAVEALKPIAKADPSIYRAGYLIGEQGVRTGDAEGIIEFVEPMMKHFPENGPLNYQLAVAYARQGDDKRHANAMAAFMEANGMLDLLRFQSFAAESRMDFAQLMDIAEKYYRYQWQGGPEWYAKAMAVNPGHLAPRQALLRYMLQSGAFEQAKVEQRIIESVLQGQPLGG</sequence>
<feature type="transmembrane region" description="Helical" evidence="3">
    <location>
        <begin position="23"/>
        <end position="44"/>
    </location>
</feature>
<evidence type="ECO:0000256" key="2">
    <source>
        <dbReference type="ARBA" id="ARBA00022803"/>
    </source>
</evidence>
<keyword evidence="1" id="KW-0677">Repeat</keyword>
<evidence type="ECO:0000313" key="4">
    <source>
        <dbReference type="EMBL" id="TWT50470.1"/>
    </source>
</evidence>
<organism evidence="4 5">
    <name type="scientific">Rubripirellula amarantea</name>
    <dbReference type="NCBI Taxonomy" id="2527999"/>
    <lineage>
        <taxon>Bacteria</taxon>
        <taxon>Pseudomonadati</taxon>
        <taxon>Planctomycetota</taxon>
        <taxon>Planctomycetia</taxon>
        <taxon>Pirellulales</taxon>
        <taxon>Pirellulaceae</taxon>
        <taxon>Rubripirellula</taxon>
    </lineage>
</organism>
<evidence type="ECO:0000256" key="1">
    <source>
        <dbReference type="ARBA" id="ARBA00022737"/>
    </source>
</evidence>
<dbReference type="Pfam" id="PF14559">
    <property type="entry name" value="TPR_19"/>
    <property type="match status" value="1"/>
</dbReference>